<dbReference type="InterPro" id="IPR016174">
    <property type="entry name" value="Di-haem_cyt_TM"/>
</dbReference>
<dbReference type="InterPro" id="IPR011577">
    <property type="entry name" value="Cyt_b561_bac/Ni-Hgenase"/>
</dbReference>
<dbReference type="PANTHER" id="PTHR30485">
    <property type="entry name" value="NI/FE-HYDROGENASE 1 B-TYPE CYTOCHROME SUBUNIT"/>
    <property type="match status" value="1"/>
</dbReference>
<dbReference type="SUPFAM" id="SSF81342">
    <property type="entry name" value="Transmembrane di-heme cytochromes"/>
    <property type="match status" value="1"/>
</dbReference>
<keyword evidence="9" id="KW-1185">Reference proteome</keyword>
<evidence type="ECO:0000256" key="6">
    <source>
        <dbReference type="SAM" id="Phobius"/>
    </source>
</evidence>
<evidence type="ECO:0000256" key="4">
    <source>
        <dbReference type="ARBA" id="ARBA00022989"/>
    </source>
</evidence>
<dbReference type="EMBL" id="JACIJR010000001">
    <property type="protein sequence ID" value="MBB5728101.1"/>
    <property type="molecule type" value="Genomic_DNA"/>
</dbReference>
<dbReference type="InterPro" id="IPR051542">
    <property type="entry name" value="Hydrogenase_cytochrome"/>
</dbReference>
<evidence type="ECO:0000256" key="3">
    <source>
        <dbReference type="ARBA" id="ARBA00022692"/>
    </source>
</evidence>
<dbReference type="GO" id="GO:0020037">
    <property type="term" value="F:heme binding"/>
    <property type="evidence" value="ECO:0007669"/>
    <property type="project" value="TreeGrafter"/>
</dbReference>
<accession>A0A7W9F094</accession>
<evidence type="ECO:0000259" key="7">
    <source>
        <dbReference type="Pfam" id="PF01292"/>
    </source>
</evidence>
<organism evidence="8 9">
    <name type="scientific">Sphingomonas prati</name>
    <dbReference type="NCBI Taxonomy" id="1843237"/>
    <lineage>
        <taxon>Bacteria</taxon>
        <taxon>Pseudomonadati</taxon>
        <taxon>Pseudomonadota</taxon>
        <taxon>Alphaproteobacteria</taxon>
        <taxon>Sphingomonadales</taxon>
        <taxon>Sphingomonadaceae</taxon>
        <taxon>Sphingomonas</taxon>
    </lineage>
</organism>
<dbReference type="Proteomes" id="UP000546701">
    <property type="component" value="Unassembled WGS sequence"/>
</dbReference>
<protein>
    <submittedName>
        <fullName evidence="8">Thiosulfate reductase cytochrome b subunit</fullName>
    </submittedName>
</protein>
<evidence type="ECO:0000256" key="1">
    <source>
        <dbReference type="ARBA" id="ARBA00004651"/>
    </source>
</evidence>
<evidence type="ECO:0000313" key="9">
    <source>
        <dbReference type="Proteomes" id="UP000546701"/>
    </source>
</evidence>
<comment type="caution">
    <text evidence="8">The sequence shown here is derived from an EMBL/GenBank/DDBJ whole genome shotgun (WGS) entry which is preliminary data.</text>
</comment>
<evidence type="ECO:0000256" key="5">
    <source>
        <dbReference type="ARBA" id="ARBA00023136"/>
    </source>
</evidence>
<dbReference type="AlphaFoldDB" id="A0A7W9F094"/>
<keyword evidence="2" id="KW-1003">Cell membrane</keyword>
<dbReference type="PANTHER" id="PTHR30485:SF1">
    <property type="entry name" value="CYTOCHROME YDHU-RELATED"/>
    <property type="match status" value="1"/>
</dbReference>
<dbReference type="RefSeq" id="WP_157174940.1">
    <property type="nucleotide sequence ID" value="NZ_BMJP01000001.1"/>
</dbReference>
<feature type="transmembrane region" description="Helical" evidence="6">
    <location>
        <begin position="225"/>
        <end position="246"/>
    </location>
</feature>
<dbReference type="GO" id="GO:0005886">
    <property type="term" value="C:plasma membrane"/>
    <property type="evidence" value="ECO:0007669"/>
    <property type="project" value="UniProtKB-SubCell"/>
</dbReference>
<keyword evidence="5 6" id="KW-0472">Membrane</keyword>
<feature type="transmembrane region" description="Helical" evidence="6">
    <location>
        <begin position="114"/>
        <end position="135"/>
    </location>
</feature>
<feature type="transmembrane region" description="Helical" evidence="6">
    <location>
        <begin position="20"/>
        <end position="39"/>
    </location>
</feature>
<evidence type="ECO:0000256" key="2">
    <source>
        <dbReference type="ARBA" id="ARBA00022475"/>
    </source>
</evidence>
<proteinExistence type="predicted"/>
<dbReference type="GO" id="GO:0022904">
    <property type="term" value="P:respiratory electron transport chain"/>
    <property type="evidence" value="ECO:0007669"/>
    <property type="project" value="InterPro"/>
</dbReference>
<dbReference type="Gene3D" id="1.20.950.20">
    <property type="entry name" value="Transmembrane di-heme cytochromes, Chain C"/>
    <property type="match status" value="1"/>
</dbReference>
<feature type="domain" description="Cytochrome b561 bacterial/Ni-hydrogenase" evidence="7">
    <location>
        <begin position="10"/>
        <end position="259"/>
    </location>
</feature>
<dbReference type="GO" id="GO:0009055">
    <property type="term" value="F:electron transfer activity"/>
    <property type="evidence" value="ECO:0007669"/>
    <property type="project" value="InterPro"/>
</dbReference>
<name>A0A7W9F094_9SPHN</name>
<sequence length="276" mass="31011">MTDERPLVKRHAWPVRVWHWWNAVVVIVMLMSGLMIFNAHGRLYWGQYGANTDPAWLEIGSTADSGYLKVGAVQVPTTGVLGYWQDSTGAVQRRAFPGWATIPSGYSLSAARRWHLFFAWLLVVPGVLFWLWSFVRGHVRQLTPTRNELAPRHVLADIRNHARLRFPAGQAALKYNILQKLSYFGVIFVLLPGLVLTGLAMSPAMDAAWPWLLDVFGGRQSARSLHFIAMALLAAFIVVHLLMVVLAGPYNEIRSMVTGWFRLPPERADAKAEEVA</sequence>
<evidence type="ECO:0000313" key="8">
    <source>
        <dbReference type="EMBL" id="MBB5728101.1"/>
    </source>
</evidence>
<gene>
    <name evidence="8" type="ORF">FHS99_000557</name>
</gene>
<dbReference type="OrthoDB" id="9781740at2"/>
<keyword evidence="3 6" id="KW-0812">Transmembrane</keyword>
<reference evidence="8 9" key="1">
    <citation type="submission" date="2020-08" db="EMBL/GenBank/DDBJ databases">
        <title>Genomic Encyclopedia of Type Strains, Phase IV (KMG-IV): sequencing the most valuable type-strain genomes for metagenomic binning, comparative biology and taxonomic classification.</title>
        <authorList>
            <person name="Goeker M."/>
        </authorList>
    </citation>
    <scope>NUCLEOTIDE SEQUENCE [LARGE SCALE GENOMIC DNA]</scope>
    <source>
        <strain evidence="8 9">DSM 103336</strain>
    </source>
</reference>
<keyword evidence="4 6" id="KW-1133">Transmembrane helix</keyword>
<feature type="transmembrane region" description="Helical" evidence="6">
    <location>
        <begin position="183"/>
        <end position="205"/>
    </location>
</feature>
<dbReference type="Pfam" id="PF01292">
    <property type="entry name" value="Ni_hydr_CYTB"/>
    <property type="match status" value="1"/>
</dbReference>
<comment type="subcellular location">
    <subcellularLocation>
        <location evidence="1">Cell membrane</location>
        <topology evidence="1">Multi-pass membrane protein</topology>
    </subcellularLocation>
</comment>